<comment type="caution">
    <text evidence="2">The sequence shown here is derived from an EMBL/GenBank/DDBJ whole genome shotgun (WGS) entry which is preliminary data.</text>
</comment>
<reference evidence="2 3" key="1">
    <citation type="journal article" date="2013" name="Genome Announc.">
        <title>Draft Genome Sequence of the Cellulolytic Bacterium Clostridium papyrosolvens C7 (ATCC 700395).</title>
        <authorList>
            <person name="Zepeda V."/>
            <person name="Dassa B."/>
            <person name="Borovok I."/>
            <person name="Lamed R."/>
            <person name="Bayer E.A."/>
            <person name="Cate J.H."/>
        </authorList>
    </citation>
    <scope>NUCLEOTIDE SEQUENCE [LARGE SCALE GENOMIC DNA]</scope>
    <source>
        <strain evidence="2 3">C7</strain>
    </source>
</reference>
<feature type="transmembrane region" description="Helical" evidence="1">
    <location>
        <begin position="96"/>
        <end position="122"/>
    </location>
</feature>
<evidence type="ECO:0000256" key="1">
    <source>
        <dbReference type="SAM" id="Phobius"/>
    </source>
</evidence>
<organism evidence="2 3">
    <name type="scientific">Ruminiclostridium papyrosolvens C7</name>
    <dbReference type="NCBI Taxonomy" id="1330534"/>
    <lineage>
        <taxon>Bacteria</taxon>
        <taxon>Bacillati</taxon>
        <taxon>Bacillota</taxon>
        <taxon>Clostridia</taxon>
        <taxon>Eubacteriales</taxon>
        <taxon>Oscillospiraceae</taxon>
        <taxon>Ruminiclostridium</taxon>
    </lineage>
</organism>
<feature type="transmembrane region" description="Helical" evidence="1">
    <location>
        <begin position="201"/>
        <end position="223"/>
    </location>
</feature>
<evidence type="ECO:0000313" key="2">
    <source>
        <dbReference type="EMBL" id="EPR13470.1"/>
    </source>
</evidence>
<dbReference type="STRING" id="1330534.L323_04760"/>
<dbReference type="Proteomes" id="UP000016860">
    <property type="component" value="Unassembled WGS sequence"/>
</dbReference>
<name>U4R605_9FIRM</name>
<dbReference type="OrthoDB" id="9816138at2"/>
<evidence type="ECO:0000313" key="3">
    <source>
        <dbReference type="Proteomes" id="UP000016860"/>
    </source>
</evidence>
<feature type="transmembrane region" description="Helical" evidence="1">
    <location>
        <begin position="243"/>
        <end position="264"/>
    </location>
</feature>
<feature type="transmembrane region" description="Helical" evidence="1">
    <location>
        <begin position="47"/>
        <end position="70"/>
    </location>
</feature>
<dbReference type="RefSeq" id="WP_020814554.1">
    <property type="nucleotide sequence ID" value="NZ_ATAY01000020.1"/>
</dbReference>
<keyword evidence="1" id="KW-1133">Transmembrane helix</keyword>
<protein>
    <submittedName>
        <fullName evidence="2">ABC transporter permease</fullName>
    </submittedName>
</protein>
<gene>
    <name evidence="2" type="ORF">L323_04760</name>
</gene>
<keyword evidence="1" id="KW-0812">Transmembrane</keyword>
<feature type="transmembrane region" description="Helical" evidence="1">
    <location>
        <begin position="143"/>
        <end position="164"/>
    </location>
</feature>
<keyword evidence="1" id="KW-0472">Membrane</keyword>
<dbReference type="PATRIC" id="fig|1330534.3.peg.954"/>
<proteinExistence type="predicted"/>
<dbReference type="EMBL" id="ATAY01000020">
    <property type="protein sequence ID" value="EPR13470.1"/>
    <property type="molecule type" value="Genomic_DNA"/>
</dbReference>
<dbReference type="AlphaFoldDB" id="U4R605"/>
<sequence length="274" mass="30374">MLGKLFKYEVKDTSRIIPFFYAITAILAGLSLLAGKLELGWFKVTSSALLLLVGIAVFIVTLVVICMRFYKNLYSNEGYLSFSLPLKPHLHLVSKAIVSFIWMILSVLICLGAFFVALYGLGVDGKVWSSVMDEIERYGMGNYLYAIIPMVCLSILYLMSQIYFSITLANRPRFHNIGAAGASILLFLATNVALKIVETILTIIIPFSLSVSLTGGFDISLTAQNMVGYLMNNINNQNPSNMVIGLGGYTFDIIMVCVLFYTTGRMMNKKVSLR</sequence>
<feature type="transmembrane region" description="Helical" evidence="1">
    <location>
        <begin position="16"/>
        <end position="35"/>
    </location>
</feature>
<accession>U4R605</accession>
<feature type="transmembrane region" description="Helical" evidence="1">
    <location>
        <begin position="176"/>
        <end position="194"/>
    </location>
</feature>